<dbReference type="Gene3D" id="3.40.50.300">
    <property type="entry name" value="P-loop containing nucleotide triphosphate hydrolases"/>
    <property type="match status" value="1"/>
</dbReference>
<evidence type="ECO:0000259" key="4">
    <source>
        <dbReference type="SMART" id="SM00962"/>
    </source>
</evidence>
<feature type="domain" description="SRP54-type proteins GTP-binding" evidence="4">
    <location>
        <begin position="99"/>
        <end position="181"/>
    </location>
</feature>
<dbReference type="GO" id="GO:0003924">
    <property type="term" value="F:GTPase activity"/>
    <property type="evidence" value="ECO:0007669"/>
    <property type="project" value="InterPro"/>
</dbReference>
<evidence type="ECO:0000256" key="1">
    <source>
        <dbReference type="ARBA" id="ARBA00004496"/>
    </source>
</evidence>
<proteinExistence type="predicted"/>
<accession>A0A0F8VPL4</accession>
<keyword evidence="2" id="KW-0547">Nucleotide-binding</keyword>
<dbReference type="InterPro" id="IPR000897">
    <property type="entry name" value="SRP54_GTPase_dom"/>
</dbReference>
<dbReference type="InterPro" id="IPR042101">
    <property type="entry name" value="SRP54_N_sf"/>
</dbReference>
<evidence type="ECO:0000259" key="5">
    <source>
        <dbReference type="SMART" id="SM00963"/>
    </source>
</evidence>
<dbReference type="PANTHER" id="PTHR11564">
    <property type="entry name" value="SIGNAL RECOGNITION PARTICLE 54K PROTEIN SRP54"/>
    <property type="match status" value="1"/>
</dbReference>
<dbReference type="InterPro" id="IPR027417">
    <property type="entry name" value="P-loop_NTPase"/>
</dbReference>
<dbReference type="SMART" id="SM00963">
    <property type="entry name" value="SRP54_N"/>
    <property type="match status" value="1"/>
</dbReference>
<feature type="non-terminal residue" evidence="6">
    <location>
        <position position="181"/>
    </location>
</feature>
<dbReference type="InterPro" id="IPR013822">
    <property type="entry name" value="Signal_recog_particl_SRP54_hlx"/>
</dbReference>
<evidence type="ECO:0008006" key="7">
    <source>
        <dbReference type="Google" id="ProtNLM"/>
    </source>
</evidence>
<dbReference type="GO" id="GO:0048500">
    <property type="term" value="C:signal recognition particle"/>
    <property type="evidence" value="ECO:0007669"/>
    <property type="project" value="InterPro"/>
</dbReference>
<dbReference type="SUPFAM" id="SSF47364">
    <property type="entry name" value="Domain of the SRP/SRP receptor G-proteins"/>
    <property type="match status" value="1"/>
</dbReference>
<dbReference type="EMBL" id="LAZR01070018">
    <property type="protein sequence ID" value="KKK46328.1"/>
    <property type="molecule type" value="Genomic_DNA"/>
</dbReference>
<sequence>MFDNLSNKFQNLFSSFSRGKKITEDNVNDAIKEVRLALLEADVNYSVASHFVKKVKEKAIGSEVTKSVSPREQFIKIVHDELIELMGKEESNLDLSNKPSVIMLCGLQGSGKTTTSVKIASFLKKKHKRVLLAACDLQRPAAIEQLKKLAADVHIDVFSIQDEKKATKVSKKALERAKDEK</sequence>
<evidence type="ECO:0000313" key="6">
    <source>
        <dbReference type="EMBL" id="KKK46328.1"/>
    </source>
</evidence>
<comment type="caution">
    <text evidence="6">The sequence shown here is derived from an EMBL/GenBank/DDBJ whole genome shotgun (WGS) entry which is preliminary data.</text>
</comment>
<dbReference type="PANTHER" id="PTHR11564:SF5">
    <property type="entry name" value="SIGNAL RECOGNITION PARTICLE SUBUNIT SRP54"/>
    <property type="match status" value="1"/>
</dbReference>
<gene>
    <name evidence="6" type="ORF">LCGC14_3164090</name>
</gene>
<name>A0A0F8VPL4_9ZZZZ</name>
<dbReference type="InterPro" id="IPR022941">
    <property type="entry name" value="SRP54"/>
</dbReference>
<dbReference type="Gene3D" id="1.20.120.140">
    <property type="entry name" value="Signal recognition particle SRP54, nucleotide-binding domain"/>
    <property type="match status" value="1"/>
</dbReference>
<comment type="subcellular location">
    <subcellularLocation>
        <location evidence="1">Cytoplasm</location>
    </subcellularLocation>
</comment>
<protein>
    <recommendedName>
        <fullName evidence="7">Signal recognition particle protein</fullName>
    </recommendedName>
</protein>
<dbReference type="Pfam" id="PF02881">
    <property type="entry name" value="SRP54_N"/>
    <property type="match status" value="1"/>
</dbReference>
<dbReference type="AlphaFoldDB" id="A0A0F8VPL4"/>
<keyword evidence="3" id="KW-0342">GTP-binding</keyword>
<evidence type="ECO:0000256" key="2">
    <source>
        <dbReference type="ARBA" id="ARBA00022741"/>
    </source>
</evidence>
<dbReference type="SMART" id="SM00962">
    <property type="entry name" value="SRP54"/>
    <property type="match status" value="1"/>
</dbReference>
<reference evidence="6" key="1">
    <citation type="journal article" date="2015" name="Nature">
        <title>Complex archaea that bridge the gap between prokaryotes and eukaryotes.</title>
        <authorList>
            <person name="Spang A."/>
            <person name="Saw J.H."/>
            <person name="Jorgensen S.L."/>
            <person name="Zaremba-Niedzwiedzka K."/>
            <person name="Martijn J."/>
            <person name="Lind A.E."/>
            <person name="van Eijk R."/>
            <person name="Schleper C."/>
            <person name="Guy L."/>
            <person name="Ettema T.J."/>
        </authorList>
    </citation>
    <scope>NUCLEOTIDE SEQUENCE</scope>
</reference>
<organism evidence="6">
    <name type="scientific">marine sediment metagenome</name>
    <dbReference type="NCBI Taxonomy" id="412755"/>
    <lineage>
        <taxon>unclassified sequences</taxon>
        <taxon>metagenomes</taxon>
        <taxon>ecological metagenomes</taxon>
    </lineage>
</organism>
<dbReference type="InterPro" id="IPR036225">
    <property type="entry name" value="SRP/SRP_N"/>
</dbReference>
<feature type="domain" description="Signal recognition particle SRP54 helical bundle" evidence="5">
    <location>
        <begin position="1"/>
        <end position="86"/>
    </location>
</feature>
<dbReference type="Pfam" id="PF00448">
    <property type="entry name" value="SRP54"/>
    <property type="match status" value="1"/>
</dbReference>
<evidence type="ECO:0000256" key="3">
    <source>
        <dbReference type="ARBA" id="ARBA00023134"/>
    </source>
</evidence>
<dbReference type="GO" id="GO:0006614">
    <property type="term" value="P:SRP-dependent cotranslational protein targeting to membrane"/>
    <property type="evidence" value="ECO:0007669"/>
    <property type="project" value="InterPro"/>
</dbReference>
<dbReference type="SUPFAM" id="SSF52540">
    <property type="entry name" value="P-loop containing nucleoside triphosphate hydrolases"/>
    <property type="match status" value="1"/>
</dbReference>
<dbReference type="GO" id="GO:0005525">
    <property type="term" value="F:GTP binding"/>
    <property type="evidence" value="ECO:0007669"/>
    <property type="project" value="UniProtKB-KW"/>
</dbReference>